<dbReference type="OrthoDB" id="9807111at2"/>
<keyword evidence="1" id="KW-0812">Transmembrane</keyword>
<feature type="transmembrane region" description="Helical" evidence="1">
    <location>
        <begin position="203"/>
        <end position="219"/>
    </location>
</feature>
<feature type="transmembrane region" description="Helical" evidence="1">
    <location>
        <begin position="254"/>
        <end position="273"/>
    </location>
</feature>
<feature type="transmembrane region" description="Helical" evidence="1">
    <location>
        <begin position="138"/>
        <end position="160"/>
    </location>
</feature>
<dbReference type="AlphaFoldDB" id="A0A1Y5RKN8"/>
<feature type="transmembrane region" description="Helical" evidence="1">
    <location>
        <begin position="181"/>
        <end position="197"/>
    </location>
</feature>
<dbReference type="GO" id="GO:0005886">
    <property type="term" value="C:plasma membrane"/>
    <property type="evidence" value="ECO:0007669"/>
    <property type="project" value="InterPro"/>
</dbReference>
<dbReference type="InterPro" id="IPR006726">
    <property type="entry name" value="PHBA_efflux_AaeB/fusaric-R"/>
</dbReference>
<keyword evidence="1" id="KW-0472">Membrane</keyword>
<feature type="transmembrane region" description="Helical" evidence="1">
    <location>
        <begin position="12"/>
        <end position="31"/>
    </location>
</feature>
<feature type="transmembrane region" description="Helical" evidence="1">
    <location>
        <begin position="52"/>
        <end position="76"/>
    </location>
</feature>
<dbReference type="Pfam" id="PF04632">
    <property type="entry name" value="FUSC"/>
    <property type="match status" value="1"/>
</dbReference>
<feature type="transmembrane region" description="Helical" evidence="1">
    <location>
        <begin position="108"/>
        <end position="126"/>
    </location>
</feature>
<keyword evidence="1" id="KW-1133">Transmembrane helix</keyword>
<dbReference type="EMBL" id="FWFS01000001">
    <property type="protein sequence ID" value="SLN19766.1"/>
    <property type="molecule type" value="Genomic_DNA"/>
</dbReference>
<keyword evidence="3" id="KW-1185">Reference proteome</keyword>
<gene>
    <name evidence="2" type="ORF">AQS8620_00489</name>
</gene>
<dbReference type="RefSeq" id="WP_085835207.1">
    <property type="nucleotide sequence ID" value="NZ_FWFS01000001.1"/>
</dbReference>
<dbReference type="GO" id="GO:0022857">
    <property type="term" value="F:transmembrane transporter activity"/>
    <property type="evidence" value="ECO:0007669"/>
    <property type="project" value="InterPro"/>
</dbReference>
<feature type="transmembrane region" description="Helical" evidence="1">
    <location>
        <begin position="82"/>
        <end position="101"/>
    </location>
</feature>
<accession>A0A1Y5RKN8</accession>
<feature type="transmembrane region" description="Helical" evidence="1">
    <location>
        <begin position="231"/>
        <end position="248"/>
    </location>
</feature>
<sequence>MTVFPGPVSFRTAQLFLAAAGALVLAQFLGLKHPYWAAMPVWVVSQAFREDLVIRAVLRVIGTLIGAALAISALTLTDGKTLHLLLMAFTVGVATATAYWIGTVFSYAAMLISITVAVIILPSLLLDHTVDSTVLALSYDRMFCTLIGVIAVTLTTFPFTPMRAQHMPLRVNHGNHIARRNGVIAAVVVLVGGAVVIWHPGVVTLSIAMGLAIFSTIIGSRPNPEGMLKNIVPSSMIGAMAGVAYRVVLDVSGMSGMEAIFVAIPFLAVGAYLRANPKTTLWAININIIFLLSAEVGTSGQALQVQVLSNIALIGAAGFMTALHWTILKLDKRATLDA</sequence>
<feature type="transmembrane region" description="Helical" evidence="1">
    <location>
        <begin position="280"/>
        <end position="301"/>
    </location>
</feature>
<protein>
    <submittedName>
        <fullName evidence="2">Fusaric acid resistance protein family protein</fullName>
    </submittedName>
</protein>
<proteinExistence type="predicted"/>
<name>A0A1Y5RKN8_9RHOB</name>
<feature type="transmembrane region" description="Helical" evidence="1">
    <location>
        <begin position="307"/>
        <end position="328"/>
    </location>
</feature>
<evidence type="ECO:0000313" key="3">
    <source>
        <dbReference type="Proteomes" id="UP000193862"/>
    </source>
</evidence>
<organism evidence="2 3">
    <name type="scientific">Aquimixticola soesokkakensis</name>
    <dbReference type="NCBI Taxonomy" id="1519096"/>
    <lineage>
        <taxon>Bacteria</taxon>
        <taxon>Pseudomonadati</taxon>
        <taxon>Pseudomonadota</taxon>
        <taxon>Alphaproteobacteria</taxon>
        <taxon>Rhodobacterales</taxon>
        <taxon>Paracoccaceae</taxon>
        <taxon>Aquimixticola</taxon>
    </lineage>
</organism>
<reference evidence="2 3" key="1">
    <citation type="submission" date="2017-03" db="EMBL/GenBank/DDBJ databases">
        <authorList>
            <person name="Afonso C.L."/>
            <person name="Miller P.J."/>
            <person name="Scott M.A."/>
            <person name="Spackman E."/>
            <person name="Goraichik I."/>
            <person name="Dimitrov K.M."/>
            <person name="Suarez D.L."/>
            <person name="Swayne D.E."/>
        </authorList>
    </citation>
    <scope>NUCLEOTIDE SEQUENCE [LARGE SCALE GENOMIC DNA]</scope>
    <source>
        <strain evidence="2 3">CECT 8620</strain>
    </source>
</reference>
<evidence type="ECO:0000256" key="1">
    <source>
        <dbReference type="SAM" id="Phobius"/>
    </source>
</evidence>
<dbReference type="Proteomes" id="UP000193862">
    <property type="component" value="Unassembled WGS sequence"/>
</dbReference>
<evidence type="ECO:0000313" key="2">
    <source>
        <dbReference type="EMBL" id="SLN19766.1"/>
    </source>
</evidence>